<dbReference type="InterPro" id="IPR029058">
    <property type="entry name" value="AB_hydrolase_fold"/>
</dbReference>
<evidence type="ECO:0000313" key="1">
    <source>
        <dbReference type="EMBL" id="VVT48846.1"/>
    </source>
</evidence>
<dbReference type="GeneID" id="43580800"/>
<dbReference type="EMBL" id="CABVLU010000002">
    <property type="protein sequence ID" value="VVT48846.1"/>
    <property type="molecule type" value="Genomic_DNA"/>
</dbReference>
<evidence type="ECO:0008006" key="3">
    <source>
        <dbReference type="Google" id="ProtNLM"/>
    </source>
</evidence>
<name>A0A5E8BJJ9_9ASCO</name>
<keyword evidence="2" id="KW-1185">Reference proteome</keyword>
<organism evidence="1 2">
    <name type="scientific">Magnusiomyces paraingens</name>
    <dbReference type="NCBI Taxonomy" id="2606893"/>
    <lineage>
        <taxon>Eukaryota</taxon>
        <taxon>Fungi</taxon>
        <taxon>Dikarya</taxon>
        <taxon>Ascomycota</taxon>
        <taxon>Saccharomycotina</taxon>
        <taxon>Dipodascomycetes</taxon>
        <taxon>Dipodascales</taxon>
        <taxon>Dipodascaceae</taxon>
        <taxon>Magnusiomyces</taxon>
    </lineage>
</organism>
<gene>
    <name evidence="1" type="ORF">SAPINGB_P001980</name>
</gene>
<proteinExistence type="predicted"/>
<dbReference type="Proteomes" id="UP000398389">
    <property type="component" value="Unassembled WGS sequence"/>
</dbReference>
<protein>
    <recommendedName>
        <fullName evidence="3">AB hydrolase-1 domain-containing protein</fullName>
    </recommendedName>
</protein>
<dbReference type="OrthoDB" id="94039at2759"/>
<dbReference type="SUPFAM" id="SSF53474">
    <property type="entry name" value="alpha/beta-Hydrolases"/>
    <property type="match status" value="1"/>
</dbReference>
<sequence length="400" mass="45277">MNTPKLKQTIELLSEELLIPAMFPRSTILSTRKSSDRLKLAFKIYRPSTSFPLEEGSQRASIFFVNGNGFPKECYEPMFKYLVGELKNKHKIQIQYILAMEPVNQGASAIANEYTLGNDIMWTDGWRDVVVAHYYLGVTGHPSVQMPLIGVGHSFGGNTILGASTINTQMFEVAVGIDAVIGKPSIVEAGSPFIPSLKRRDRWSSREEAWKSLRRNRFYAPWCEESFNNYIQYGLRDLPTVTYPIDSAELKNSGGVTLTCPVTQEIATFLNVPEEDDDERELKRMCPRDCLDAIRENSRVPTRLFLADIGRQMFPLYESDLKFGRYGVVSYEDLGEKATHSVPFEEPELVAKAVARFIGEKLKGRIERAVVGDGKERYKGVHPVHRRRHAEFVASRLSKV</sequence>
<evidence type="ECO:0000313" key="2">
    <source>
        <dbReference type="Proteomes" id="UP000398389"/>
    </source>
</evidence>
<dbReference type="Gene3D" id="3.40.50.1820">
    <property type="entry name" value="alpha/beta hydrolase"/>
    <property type="match status" value="1"/>
</dbReference>
<dbReference type="AlphaFoldDB" id="A0A5E8BJJ9"/>
<accession>A0A5E8BJJ9</accession>
<dbReference type="RefSeq" id="XP_031852591.1">
    <property type="nucleotide sequence ID" value="XM_031996700.1"/>
</dbReference>
<reference evidence="1 2" key="1">
    <citation type="submission" date="2019-09" db="EMBL/GenBank/DDBJ databases">
        <authorList>
            <person name="Brejova B."/>
        </authorList>
    </citation>
    <scope>NUCLEOTIDE SEQUENCE [LARGE SCALE GENOMIC DNA]</scope>
</reference>